<dbReference type="EMBL" id="AP024145">
    <property type="protein sequence ID" value="BCM84076.1"/>
    <property type="molecule type" value="Genomic_DNA"/>
</dbReference>
<dbReference type="KEGG" id="mind:mvi_25370"/>
<organism evidence="2 3">
    <name type="scientific">Methylobacterium indicum</name>
    <dbReference type="NCBI Taxonomy" id="1775910"/>
    <lineage>
        <taxon>Bacteria</taxon>
        <taxon>Pseudomonadati</taxon>
        <taxon>Pseudomonadota</taxon>
        <taxon>Alphaproteobacteria</taxon>
        <taxon>Hyphomicrobiales</taxon>
        <taxon>Methylobacteriaceae</taxon>
        <taxon>Methylobacterium</taxon>
    </lineage>
</organism>
<gene>
    <name evidence="2" type="ORF">mvi_25370</name>
</gene>
<evidence type="ECO:0000313" key="2">
    <source>
        <dbReference type="EMBL" id="BCM84076.1"/>
    </source>
</evidence>
<dbReference type="AlphaFoldDB" id="A0A8H9C6V7"/>
<protein>
    <submittedName>
        <fullName evidence="2">Uncharacterized protein</fullName>
    </submittedName>
</protein>
<evidence type="ECO:0000313" key="3">
    <source>
        <dbReference type="Proteomes" id="UP000663508"/>
    </source>
</evidence>
<name>A0A8H9C6V7_9HYPH</name>
<feature type="compositionally biased region" description="Basic and acidic residues" evidence="1">
    <location>
        <begin position="49"/>
        <end position="70"/>
    </location>
</feature>
<feature type="region of interest" description="Disordered" evidence="1">
    <location>
        <begin position="39"/>
        <end position="95"/>
    </location>
</feature>
<proteinExistence type="predicted"/>
<accession>A0A8H9C6V7</accession>
<reference evidence="2" key="1">
    <citation type="submission" date="2020-11" db="EMBL/GenBank/DDBJ databases">
        <title>Complete genome sequence of a novel pathogenic Methylobacterium strain isolated from rice in Vietnam.</title>
        <authorList>
            <person name="Lai K."/>
            <person name="Okazaki S."/>
            <person name="Higashi K."/>
            <person name="Mori H."/>
            <person name="Toyoda A."/>
            <person name="Kurokawa K."/>
        </authorList>
    </citation>
    <scope>NUCLEOTIDE SEQUENCE</scope>
    <source>
        <strain evidence="2">VL1</strain>
    </source>
</reference>
<evidence type="ECO:0000256" key="1">
    <source>
        <dbReference type="SAM" id="MobiDB-lite"/>
    </source>
</evidence>
<dbReference type="Proteomes" id="UP000663508">
    <property type="component" value="Chromosome"/>
</dbReference>
<sequence length="139" mass="15350">MAVELDVPIGDLRDRHLGDGGVVEEMLDRDQHIVEHRDAHSVVGGENEVAGREAWSEGIRKDPDRPDRFGRSMAGAVQCAAPDPADRAGLASGGNDMLADTEVLDRDVTPRRPYQCTASEAWNRIRNRAGRREIGRPER</sequence>